<name>A0ABZ2G8J7_9GAMM</name>
<keyword evidence="1" id="KW-0472">Membrane</keyword>
<evidence type="ECO:0000313" key="3">
    <source>
        <dbReference type="Proteomes" id="UP001379444"/>
    </source>
</evidence>
<gene>
    <name evidence="2" type="ORF">QNA12_14400</name>
</gene>
<evidence type="ECO:0000313" key="2">
    <source>
        <dbReference type="EMBL" id="WWO37727.1"/>
    </source>
</evidence>
<protein>
    <submittedName>
        <fullName evidence="2">Uncharacterized protein</fullName>
    </submittedName>
</protein>
<feature type="transmembrane region" description="Helical" evidence="1">
    <location>
        <begin position="55"/>
        <end position="76"/>
    </location>
</feature>
<accession>A0ABZ2G8J7</accession>
<keyword evidence="1" id="KW-1133">Transmembrane helix</keyword>
<feature type="transmembrane region" description="Helical" evidence="1">
    <location>
        <begin position="12"/>
        <end position="35"/>
    </location>
</feature>
<keyword evidence="3" id="KW-1185">Reference proteome</keyword>
<dbReference type="RefSeq" id="WP_264498210.1">
    <property type="nucleotide sequence ID" value="NZ_CP109947.1"/>
</dbReference>
<evidence type="ECO:0000256" key="1">
    <source>
        <dbReference type="SAM" id="Phobius"/>
    </source>
</evidence>
<keyword evidence="1" id="KW-0812">Transmembrane</keyword>
<proteinExistence type="predicted"/>
<reference evidence="2 3" key="1">
    <citation type="journal article" date="2024" name="Front. Plant Sci.">
        <title>Comprehensive phenomic and genomic studies of the species, Pectobacterium cacticida and proposal for reclassification as Alcorniella cacticida comb. nov.</title>
        <authorList>
            <person name="Jonca J."/>
            <person name="Pirhonen M."/>
            <person name="Waleron M.M."/>
            <person name="Gawor J."/>
            <person name="Mrozik A."/>
            <person name="Smoktunowicz M."/>
            <person name="Waleron K."/>
            <person name="Waleron M."/>
        </authorList>
    </citation>
    <scope>NUCLEOTIDE SEQUENCE [LARGE SCALE GENOMIC DNA]</scope>
    <source>
        <strain evidence="2 3">DPMP6</strain>
    </source>
</reference>
<sequence>MKSICKKCSDFLIGVLVLFAIFTFISAITLSGEYVANIFRTEERLYPPFGDPYFIGYWLANFFLGVACWVLPYFVFKLVSTIGADSRKDIAIKFIRLKRIINKLKKR</sequence>
<organism evidence="2 3">
    <name type="scientific">Pectobacterium cacticida</name>
    <dbReference type="NCBI Taxonomy" id="69221"/>
    <lineage>
        <taxon>Bacteria</taxon>
        <taxon>Pseudomonadati</taxon>
        <taxon>Pseudomonadota</taxon>
        <taxon>Gammaproteobacteria</taxon>
        <taxon>Enterobacterales</taxon>
        <taxon>Pectobacteriaceae</taxon>
        <taxon>Pectobacterium</taxon>
    </lineage>
</organism>
<dbReference type="Proteomes" id="UP001379444">
    <property type="component" value="Chromosome"/>
</dbReference>
<dbReference type="EMBL" id="CP125967">
    <property type="protein sequence ID" value="WWO37727.1"/>
    <property type="molecule type" value="Genomic_DNA"/>
</dbReference>